<dbReference type="PANTHER" id="PTHR43767">
    <property type="entry name" value="LONG-CHAIN-FATTY-ACID--COA LIGASE"/>
    <property type="match status" value="1"/>
</dbReference>
<accession>A0AAW6T848</accession>
<dbReference type="SUPFAM" id="SSF56801">
    <property type="entry name" value="Acetyl-CoA synthetase-like"/>
    <property type="match status" value="1"/>
</dbReference>
<evidence type="ECO:0000256" key="2">
    <source>
        <dbReference type="SAM" id="Phobius"/>
    </source>
</evidence>
<feature type="transmembrane region" description="Helical" evidence="2">
    <location>
        <begin position="787"/>
        <end position="802"/>
    </location>
</feature>
<keyword evidence="2" id="KW-0472">Membrane</keyword>
<dbReference type="RefSeq" id="WP_281488269.1">
    <property type="nucleotide sequence ID" value="NZ_JASATX010000002.1"/>
</dbReference>
<dbReference type="Pfam" id="PF00501">
    <property type="entry name" value="AMP-binding"/>
    <property type="match status" value="1"/>
</dbReference>
<proteinExistence type="predicted"/>
<dbReference type="EMBL" id="JASATX010000002">
    <property type="protein sequence ID" value="MDI2098479.1"/>
    <property type="molecule type" value="Genomic_DNA"/>
</dbReference>
<feature type="transmembrane region" description="Helical" evidence="2">
    <location>
        <begin position="763"/>
        <end position="780"/>
    </location>
</feature>
<reference evidence="6 7" key="1">
    <citation type="submission" date="2023-04" db="EMBL/GenBank/DDBJ databases">
        <title>Klugiella caeni sp. nov. isolated from the sludge of biochemical tank.</title>
        <authorList>
            <person name="Geng K."/>
        </authorList>
    </citation>
    <scope>NUCLEOTIDE SEQUENCE [LARGE SCALE GENOMIC DNA]</scope>
    <source>
        <strain evidence="6 7">YN-L-19</strain>
    </source>
</reference>
<evidence type="ECO:0000313" key="7">
    <source>
        <dbReference type="Proteomes" id="UP001321506"/>
    </source>
</evidence>
<keyword evidence="7" id="KW-1185">Reference proteome</keyword>
<dbReference type="InterPro" id="IPR000873">
    <property type="entry name" value="AMP-dep_synth/lig_dom"/>
</dbReference>
<dbReference type="PANTHER" id="PTHR43767:SF10">
    <property type="entry name" value="SURFACTIN SYNTHASE SUBUNIT 1"/>
    <property type="match status" value="1"/>
</dbReference>
<feature type="transmembrane region" description="Helical" evidence="2">
    <location>
        <begin position="701"/>
        <end position="722"/>
    </location>
</feature>
<protein>
    <submittedName>
        <fullName evidence="6">AMP-binding protein</fullName>
    </submittedName>
</protein>
<feature type="transmembrane region" description="Helical" evidence="2">
    <location>
        <begin position="808"/>
        <end position="825"/>
    </location>
</feature>
<keyword evidence="2" id="KW-0812">Transmembrane</keyword>
<evidence type="ECO:0000259" key="3">
    <source>
        <dbReference type="Pfam" id="PF00501"/>
    </source>
</evidence>
<dbReference type="InterPro" id="IPR036736">
    <property type="entry name" value="ACP-like_sf"/>
</dbReference>
<organism evidence="6 7">
    <name type="scientific">Ruicaihuangia caeni</name>
    <dbReference type="NCBI Taxonomy" id="3042517"/>
    <lineage>
        <taxon>Bacteria</taxon>
        <taxon>Bacillati</taxon>
        <taxon>Actinomycetota</taxon>
        <taxon>Actinomycetes</taxon>
        <taxon>Micrococcales</taxon>
        <taxon>Microbacteriaceae</taxon>
        <taxon>Ruicaihuangia</taxon>
    </lineage>
</organism>
<feature type="region of interest" description="Disordered" evidence="1">
    <location>
        <begin position="568"/>
        <end position="593"/>
    </location>
</feature>
<dbReference type="Pfam" id="PF00550">
    <property type="entry name" value="PP-binding"/>
    <property type="match status" value="1"/>
</dbReference>
<dbReference type="InterPro" id="IPR002656">
    <property type="entry name" value="Acyl_transf_3_dom"/>
</dbReference>
<evidence type="ECO:0000256" key="1">
    <source>
        <dbReference type="SAM" id="MobiDB-lite"/>
    </source>
</evidence>
<dbReference type="InterPro" id="IPR042099">
    <property type="entry name" value="ANL_N_sf"/>
</dbReference>
<feature type="transmembrane region" description="Helical" evidence="2">
    <location>
        <begin position="857"/>
        <end position="877"/>
    </location>
</feature>
<dbReference type="GO" id="GO:0016747">
    <property type="term" value="F:acyltransferase activity, transferring groups other than amino-acyl groups"/>
    <property type="evidence" value="ECO:0007669"/>
    <property type="project" value="InterPro"/>
</dbReference>
<dbReference type="Gene3D" id="1.10.1200.10">
    <property type="entry name" value="ACP-like"/>
    <property type="match status" value="1"/>
</dbReference>
<dbReference type="Pfam" id="PF01757">
    <property type="entry name" value="Acyl_transf_3"/>
    <property type="match status" value="1"/>
</dbReference>
<feature type="domain" description="Carrier" evidence="4">
    <location>
        <begin position="484"/>
        <end position="524"/>
    </location>
</feature>
<dbReference type="Gene3D" id="3.40.50.12780">
    <property type="entry name" value="N-terminal domain of ligase-like"/>
    <property type="match status" value="1"/>
</dbReference>
<dbReference type="AlphaFoldDB" id="A0AAW6T848"/>
<feature type="compositionally biased region" description="Low complexity" evidence="1">
    <location>
        <begin position="568"/>
        <end position="580"/>
    </location>
</feature>
<dbReference type="InterPro" id="IPR020845">
    <property type="entry name" value="AMP-binding_CS"/>
</dbReference>
<evidence type="ECO:0000259" key="4">
    <source>
        <dbReference type="Pfam" id="PF00550"/>
    </source>
</evidence>
<feature type="domain" description="Acyltransferase 3" evidence="5">
    <location>
        <begin position="603"/>
        <end position="861"/>
    </location>
</feature>
<name>A0AAW6T848_9MICO</name>
<dbReference type="InterPro" id="IPR009081">
    <property type="entry name" value="PP-bd_ACP"/>
</dbReference>
<dbReference type="PROSITE" id="PS00455">
    <property type="entry name" value="AMP_BINDING"/>
    <property type="match status" value="1"/>
</dbReference>
<comment type="caution">
    <text evidence="6">The sequence shown here is derived from an EMBL/GenBank/DDBJ whole genome shotgun (WGS) entry which is preliminary data.</text>
</comment>
<dbReference type="Proteomes" id="UP001321506">
    <property type="component" value="Unassembled WGS sequence"/>
</dbReference>
<keyword evidence="2" id="KW-1133">Transmembrane helix</keyword>
<sequence>MLRTPPSFPFLGGGPRDVALIEGGREVLYEELACRVAERAERLGDTRRLVMITAGNAVEPIVTYLAALAGRHPVMFVADDEAGRRSRETFVELFNPDVVAAGRDESWALCERRRGTSHELHPELAMLVGTSGSTGSAKLVRLSHENLRSNAAAIAQYLNLTRDDRGVTTLPLQYCYGLSVVNSHLTAGASVALTDRSVSDEQFWRDFAAVGATSFAGVPYTFELLEASRFEERSLPSLRYITQAGGRLAPELVRRYARLGKDRGFELFVMYGQTEATARMAYLEPGLAETKAGAIGGPIPGGSLRVDLEAGTDVGELVYSGPNVMLGYAHSAADFALGRTVHELRTGDLARHRRDGLFEVVGRMNRFAKVFGLRIDLDELEQRLAADGFDVRLASANERLLVFALAERHVAGARHRAAAVIGVPLHAVEGFAVAEFPRTASGKPDTAALVRFAERTRAPHGMADRSAPNPQRFSGDAASTAASITALYLELLGRPDATPNDSFASLGGDSLSYVEVSLRLEPILGKLPRDWPSMTPIELAQGGTPPSELLPGTVNELDGCDDWNASTASRAPRLAPGAGAPDRKHATDRSRWSGTQRVDTAAVLRALAIVLIVGSHADLFRLQGGAHVLLAVVGYNLARFQLADVPGAGRTIKLLRSVAQLAAPAVLWIGSVALITGEYRATTALLVNAFVPGPDRWTDQWQFWFFELAVWIMLGLAALFAARPLDQLDRRLPFAFPLALVVGALVARYAVTGVESGLVERYTVAAALWIFAIGWAGARARRLEQRVLLSLITVAGTLGFFADPAREAVVIAGVLVLLWLPTLRLPRILVPATWALAGASMFIYLTHWQVFPVWESTAPVVGTVLSLAVGVAAWRGYRALEPLALKALAKVPLAGRSTTPERVTREAIHG</sequence>
<feature type="domain" description="AMP-dependent synthetase/ligase" evidence="3">
    <location>
        <begin position="117"/>
        <end position="328"/>
    </location>
</feature>
<evidence type="ECO:0000259" key="5">
    <source>
        <dbReference type="Pfam" id="PF01757"/>
    </source>
</evidence>
<feature type="compositionally biased region" description="Basic and acidic residues" evidence="1">
    <location>
        <begin position="581"/>
        <end position="591"/>
    </location>
</feature>
<gene>
    <name evidence="6" type="ORF">QF206_05825</name>
</gene>
<feature type="transmembrane region" description="Helical" evidence="2">
    <location>
        <begin position="734"/>
        <end position="751"/>
    </location>
</feature>
<evidence type="ECO:0000313" key="6">
    <source>
        <dbReference type="EMBL" id="MDI2098479.1"/>
    </source>
</evidence>
<feature type="transmembrane region" description="Helical" evidence="2">
    <location>
        <begin position="832"/>
        <end position="851"/>
    </location>
</feature>
<dbReference type="InterPro" id="IPR050237">
    <property type="entry name" value="ATP-dep_AMP-bd_enzyme"/>
</dbReference>
<dbReference type="SUPFAM" id="SSF47336">
    <property type="entry name" value="ACP-like"/>
    <property type="match status" value="1"/>
</dbReference>